<dbReference type="Proteomes" id="UP001165652">
    <property type="component" value="Unassembled WGS sequence"/>
</dbReference>
<sequence length="233" mass="23366">MVPILIAGALGGVLPTTARLASTYVSLPDTPLPGFGLLLGLSLFALIGAAIAYGTGSTEVRQALVAGVAAPGIITNLVAGADAPRRSDVLPFQHFALVSIAQAQPAASPPGPSASGSIKSITIDPRVSGGVPSTTNIPVTAQIAGGPNSETRTVQIGSIRSLTGPTTLTAPPGTQNITIGGKTVPLNSPDNKIDLSVSTRPSFGSDFLWALGGQRSFSIEQVVPKVDSGGSRP</sequence>
<keyword evidence="1" id="KW-0812">Transmembrane</keyword>
<keyword evidence="1" id="KW-0472">Membrane</keyword>
<evidence type="ECO:0000256" key="1">
    <source>
        <dbReference type="SAM" id="Phobius"/>
    </source>
</evidence>
<evidence type="ECO:0000313" key="3">
    <source>
        <dbReference type="Proteomes" id="UP001165652"/>
    </source>
</evidence>
<organism evidence="2 3">
    <name type="scientific">Rhodoplanes tepidamans</name>
    <name type="common">Rhodoplanes cryptolactis</name>
    <dbReference type="NCBI Taxonomy" id="200616"/>
    <lineage>
        <taxon>Bacteria</taxon>
        <taxon>Pseudomonadati</taxon>
        <taxon>Pseudomonadota</taxon>
        <taxon>Alphaproteobacteria</taxon>
        <taxon>Hyphomicrobiales</taxon>
        <taxon>Nitrobacteraceae</taxon>
        <taxon>Rhodoplanes</taxon>
    </lineage>
</organism>
<dbReference type="RefSeq" id="WP_272780551.1">
    <property type="nucleotide sequence ID" value="NZ_JAQQLI010000087.1"/>
</dbReference>
<gene>
    <name evidence="2" type="ORF">PQJ73_28960</name>
</gene>
<comment type="caution">
    <text evidence="2">The sequence shown here is derived from an EMBL/GenBank/DDBJ whole genome shotgun (WGS) entry which is preliminary data.</text>
</comment>
<reference evidence="2" key="2">
    <citation type="submission" date="2023-02" db="EMBL/GenBank/DDBJ databases">
        <authorList>
            <person name="Rayyan A."/>
            <person name="Meyer T."/>
            <person name="Kyndt J.A."/>
        </authorList>
    </citation>
    <scope>NUCLEOTIDE SEQUENCE</scope>
    <source>
        <strain evidence="2">DSM 9987</strain>
    </source>
</reference>
<evidence type="ECO:0000313" key="2">
    <source>
        <dbReference type="EMBL" id="MDC7789729.1"/>
    </source>
</evidence>
<feature type="transmembrane region" description="Helical" evidence="1">
    <location>
        <begin position="36"/>
        <end position="54"/>
    </location>
</feature>
<proteinExistence type="predicted"/>
<name>A0ABT5JJ38_RHOTP</name>
<reference evidence="2" key="1">
    <citation type="journal article" date="2023" name="Microbiol Resour">
        <title>Genome Sequences of Rhodoplanes serenus and Two Thermotolerant Strains, Rhodoplanes tepidamans and 'Rhodoplanes cryptolactis,' Further Refine the Genus.</title>
        <authorList>
            <person name="Rayyan A.A."/>
            <person name="Kyndt J.A."/>
        </authorList>
    </citation>
    <scope>NUCLEOTIDE SEQUENCE</scope>
    <source>
        <strain evidence="2">DSM 9987</strain>
    </source>
</reference>
<accession>A0ABT5JJ38</accession>
<keyword evidence="1" id="KW-1133">Transmembrane helix</keyword>
<keyword evidence="3" id="KW-1185">Reference proteome</keyword>
<dbReference type="EMBL" id="JAQQLI010000087">
    <property type="protein sequence ID" value="MDC7789729.1"/>
    <property type="molecule type" value="Genomic_DNA"/>
</dbReference>
<protein>
    <submittedName>
        <fullName evidence="2">Uncharacterized protein</fullName>
    </submittedName>
</protein>